<proteinExistence type="predicted"/>
<dbReference type="OrthoDB" id="3298357at2"/>
<evidence type="ECO:0000313" key="3">
    <source>
        <dbReference type="Proteomes" id="UP000003448"/>
    </source>
</evidence>
<dbReference type="Proteomes" id="UP000003448">
    <property type="component" value="Unassembled WGS sequence"/>
</dbReference>
<evidence type="ECO:0000256" key="1">
    <source>
        <dbReference type="SAM" id="MobiDB-lite"/>
    </source>
</evidence>
<reference evidence="2 3" key="1">
    <citation type="journal article" date="2012" name="J. Bacteriol.">
        <title>Genome Sequence of Micromonospora lupini Lupac 08, Isolated from Root Nodules of Lupinus angustifolius.</title>
        <authorList>
            <person name="Alonso-Vega P."/>
            <person name="Normand P."/>
            <person name="Bacigalupe R."/>
            <person name="Pujic P."/>
            <person name="Lajus A."/>
            <person name="Vallenet D."/>
            <person name="Carro L."/>
            <person name="Coll P."/>
            <person name="Trujillo M.E."/>
        </authorList>
    </citation>
    <scope>NUCLEOTIDE SEQUENCE [LARGE SCALE GENOMIC DNA]</scope>
    <source>
        <strain evidence="2 3">Lupac 08</strain>
    </source>
</reference>
<sequence>MGIAWRESPKELVGLLRQHGLTPHRVDNVETAWQAFREFLAQRVDGLEPGPDSDADGFIVQWGRYSWHGRLPSLSFTRQFAVDVRGTWTENDWYQPEIWQVSLDLVFPDAPALADLDRLNVQDTGFDFSPSGPQRNHATAEAESQVKHHPTLQALWVSTPVHSAVTLDRAD</sequence>
<dbReference type="EMBL" id="CAIE01000036">
    <property type="protein sequence ID" value="CCH19857.1"/>
    <property type="molecule type" value="Genomic_DNA"/>
</dbReference>
<feature type="region of interest" description="Disordered" evidence="1">
    <location>
        <begin position="125"/>
        <end position="144"/>
    </location>
</feature>
<name>I0L7R0_9ACTN</name>
<protein>
    <submittedName>
        <fullName evidence="2">Uncharacterized protein</fullName>
    </submittedName>
</protein>
<dbReference type="eggNOG" id="ENOG5034AKS">
    <property type="taxonomic scope" value="Bacteria"/>
</dbReference>
<evidence type="ECO:0000313" key="2">
    <source>
        <dbReference type="EMBL" id="CCH19857.1"/>
    </source>
</evidence>
<dbReference type="AlphaFoldDB" id="I0L7R0"/>
<organism evidence="2 3">
    <name type="scientific">Micromonospora lupini str. Lupac 08</name>
    <dbReference type="NCBI Taxonomy" id="1150864"/>
    <lineage>
        <taxon>Bacteria</taxon>
        <taxon>Bacillati</taxon>
        <taxon>Actinomycetota</taxon>
        <taxon>Actinomycetes</taxon>
        <taxon>Micromonosporales</taxon>
        <taxon>Micromonosporaceae</taxon>
        <taxon>Micromonospora</taxon>
    </lineage>
</organism>
<dbReference type="RefSeq" id="WP_007462345.1">
    <property type="nucleotide sequence ID" value="NZ_HF570108.1"/>
</dbReference>
<accession>I0L7R0</accession>
<keyword evidence="3" id="KW-1185">Reference proteome</keyword>
<gene>
    <name evidence="2" type="ORF">MILUP08_44735</name>
</gene>